<dbReference type="InterPro" id="IPR027417">
    <property type="entry name" value="P-loop_NTPase"/>
</dbReference>
<dbReference type="GO" id="GO:0006233">
    <property type="term" value="P:dTDP biosynthetic process"/>
    <property type="evidence" value="ECO:0007669"/>
    <property type="project" value="InterPro"/>
</dbReference>
<gene>
    <name evidence="10" type="ORF">MNB_SV-14-1890</name>
</gene>
<dbReference type="Gene3D" id="3.40.50.300">
    <property type="entry name" value="P-loop containing nucleotide triphosphate hydrolases"/>
    <property type="match status" value="1"/>
</dbReference>
<reference evidence="10" key="1">
    <citation type="submission" date="2016-10" db="EMBL/GenBank/DDBJ databases">
        <authorList>
            <person name="de Groot N.N."/>
        </authorList>
    </citation>
    <scope>NUCLEOTIDE SEQUENCE</scope>
</reference>
<keyword evidence="5" id="KW-0547">Nucleotide-binding</keyword>
<dbReference type="NCBIfam" id="TIGR00041">
    <property type="entry name" value="DTMP_kinase"/>
    <property type="match status" value="1"/>
</dbReference>
<name>A0A1W1CLQ0_9ZZZZ</name>
<keyword evidence="3 10" id="KW-0808">Transferase</keyword>
<dbReference type="EMBL" id="FPHN01000214">
    <property type="protein sequence ID" value="SFV66788.1"/>
    <property type="molecule type" value="Genomic_DNA"/>
</dbReference>
<dbReference type="Pfam" id="PF02223">
    <property type="entry name" value="Thymidylate_kin"/>
    <property type="match status" value="1"/>
</dbReference>
<dbReference type="PANTHER" id="PTHR10344:SF4">
    <property type="entry name" value="UMP-CMP KINASE 2, MITOCHONDRIAL"/>
    <property type="match status" value="1"/>
</dbReference>
<dbReference type="PANTHER" id="PTHR10344">
    <property type="entry name" value="THYMIDYLATE KINASE"/>
    <property type="match status" value="1"/>
</dbReference>
<dbReference type="CDD" id="cd01672">
    <property type="entry name" value="TMPK"/>
    <property type="match status" value="1"/>
</dbReference>
<evidence type="ECO:0000313" key="10">
    <source>
        <dbReference type="EMBL" id="SFV66788.1"/>
    </source>
</evidence>
<feature type="domain" description="Thymidylate kinase-like" evidence="9">
    <location>
        <begin position="5"/>
        <end position="185"/>
    </location>
</feature>
<dbReference type="GO" id="GO:0004798">
    <property type="term" value="F:dTMP kinase activity"/>
    <property type="evidence" value="ECO:0007669"/>
    <property type="project" value="UniProtKB-EC"/>
</dbReference>
<dbReference type="InterPro" id="IPR039430">
    <property type="entry name" value="Thymidylate_kin-like_dom"/>
</dbReference>
<dbReference type="GO" id="GO:0005524">
    <property type="term" value="F:ATP binding"/>
    <property type="evidence" value="ECO:0007669"/>
    <property type="project" value="UniProtKB-KW"/>
</dbReference>
<sequence>MYILFEGIDTCGKSTQVELIAQKFDNVIVTKEPGGTEFGKQAREILLKDSLSSKRAELLLFLADRAEHYIQVIKKNQDKIIISDRGFLSGIGYALANGDFDFDYLVELNSFALEGNFPDLIILFLIDIETLKKRTSEKTLDGIELRGLEYLISVQTHMKKSLEKLDIPYLLIDATDSIENISKKITLNILQLKTSSNTRGS</sequence>
<proteinExistence type="inferred from homology"/>
<dbReference type="GO" id="GO:0006235">
    <property type="term" value="P:dTTP biosynthetic process"/>
    <property type="evidence" value="ECO:0007669"/>
    <property type="project" value="TreeGrafter"/>
</dbReference>
<evidence type="ECO:0000256" key="2">
    <source>
        <dbReference type="ARBA" id="ARBA00012980"/>
    </source>
</evidence>
<dbReference type="HAMAP" id="MF_00165">
    <property type="entry name" value="Thymidylate_kinase"/>
    <property type="match status" value="1"/>
</dbReference>
<evidence type="ECO:0000256" key="3">
    <source>
        <dbReference type="ARBA" id="ARBA00022679"/>
    </source>
</evidence>
<protein>
    <recommendedName>
        <fullName evidence="2">dTMP kinase</fullName>
        <ecNumber evidence="2">2.7.4.9</ecNumber>
    </recommendedName>
</protein>
<keyword evidence="4" id="KW-0545">Nucleotide biosynthesis</keyword>
<dbReference type="GO" id="GO:0006227">
    <property type="term" value="P:dUDP biosynthetic process"/>
    <property type="evidence" value="ECO:0007669"/>
    <property type="project" value="TreeGrafter"/>
</dbReference>
<evidence type="ECO:0000256" key="7">
    <source>
        <dbReference type="ARBA" id="ARBA00022840"/>
    </source>
</evidence>
<dbReference type="AlphaFoldDB" id="A0A1W1CLQ0"/>
<evidence type="ECO:0000256" key="5">
    <source>
        <dbReference type="ARBA" id="ARBA00022741"/>
    </source>
</evidence>
<evidence type="ECO:0000259" key="9">
    <source>
        <dbReference type="Pfam" id="PF02223"/>
    </source>
</evidence>
<keyword evidence="7" id="KW-0067">ATP-binding</keyword>
<comment type="similarity">
    <text evidence="1">Belongs to the thymidylate kinase family.</text>
</comment>
<dbReference type="SUPFAM" id="SSF52540">
    <property type="entry name" value="P-loop containing nucleoside triphosphate hydrolases"/>
    <property type="match status" value="1"/>
</dbReference>
<keyword evidence="6 10" id="KW-0418">Kinase</keyword>
<evidence type="ECO:0000256" key="4">
    <source>
        <dbReference type="ARBA" id="ARBA00022727"/>
    </source>
</evidence>
<dbReference type="InterPro" id="IPR018094">
    <property type="entry name" value="Thymidylate_kinase"/>
</dbReference>
<accession>A0A1W1CLQ0</accession>
<dbReference type="GO" id="GO:0005829">
    <property type="term" value="C:cytosol"/>
    <property type="evidence" value="ECO:0007669"/>
    <property type="project" value="TreeGrafter"/>
</dbReference>
<evidence type="ECO:0000256" key="6">
    <source>
        <dbReference type="ARBA" id="ARBA00022777"/>
    </source>
</evidence>
<organism evidence="10">
    <name type="scientific">hydrothermal vent metagenome</name>
    <dbReference type="NCBI Taxonomy" id="652676"/>
    <lineage>
        <taxon>unclassified sequences</taxon>
        <taxon>metagenomes</taxon>
        <taxon>ecological metagenomes</taxon>
    </lineage>
</organism>
<evidence type="ECO:0000256" key="1">
    <source>
        <dbReference type="ARBA" id="ARBA00009776"/>
    </source>
</evidence>
<dbReference type="EC" id="2.7.4.9" evidence="2"/>
<comment type="catalytic activity">
    <reaction evidence="8">
        <text>dTMP + ATP = dTDP + ADP</text>
        <dbReference type="Rhea" id="RHEA:13517"/>
        <dbReference type="ChEBI" id="CHEBI:30616"/>
        <dbReference type="ChEBI" id="CHEBI:58369"/>
        <dbReference type="ChEBI" id="CHEBI:63528"/>
        <dbReference type="ChEBI" id="CHEBI:456216"/>
        <dbReference type="EC" id="2.7.4.9"/>
    </reaction>
</comment>
<evidence type="ECO:0000256" key="8">
    <source>
        <dbReference type="ARBA" id="ARBA00048743"/>
    </source>
</evidence>